<evidence type="ECO:0000313" key="5">
    <source>
        <dbReference type="Proteomes" id="UP001522662"/>
    </source>
</evidence>
<name>A0ABT0CWJ2_9HYPH</name>
<dbReference type="RefSeq" id="WP_245134992.1">
    <property type="nucleotide sequence ID" value="NZ_CP128477.1"/>
</dbReference>
<accession>A0ABT0CWJ2</accession>
<geneLocation type="plasmid" evidence="4">
    <name>unnamed</name>
</geneLocation>
<dbReference type="PANTHER" id="PTHR30055:SF226">
    <property type="entry name" value="HTH-TYPE TRANSCRIPTIONAL REGULATOR PKSA"/>
    <property type="match status" value="1"/>
</dbReference>
<dbReference type="Gene3D" id="1.10.357.10">
    <property type="entry name" value="Tetracycline Repressor, domain 2"/>
    <property type="match status" value="1"/>
</dbReference>
<dbReference type="Pfam" id="PF17928">
    <property type="entry name" value="TetR_C_22"/>
    <property type="match status" value="1"/>
</dbReference>
<protein>
    <submittedName>
        <fullName evidence="4">TetR/AcrR family transcriptional regulator</fullName>
    </submittedName>
</protein>
<dbReference type="Pfam" id="PF00440">
    <property type="entry name" value="TetR_N"/>
    <property type="match status" value="1"/>
</dbReference>
<keyword evidence="4" id="KW-0614">Plasmid</keyword>
<feature type="domain" description="HTH tetR-type" evidence="3">
    <location>
        <begin position="22"/>
        <end position="82"/>
    </location>
</feature>
<keyword evidence="5" id="KW-1185">Reference proteome</keyword>
<evidence type="ECO:0000313" key="4">
    <source>
        <dbReference type="EMBL" id="MCJ8237523.1"/>
    </source>
</evidence>
<evidence type="ECO:0000259" key="3">
    <source>
        <dbReference type="PROSITE" id="PS50977"/>
    </source>
</evidence>
<dbReference type="InterPro" id="IPR041674">
    <property type="entry name" value="TetR_C_22"/>
</dbReference>
<evidence type="ECO:0000256" key="2">
    <source>
        <dbReference type="PROSITE-ProRule" id="PRU00335"/>
    </source>
</evidence>
<dbReference type="InterPro" id="IPR009057">
    <property type="entry name" value="Homeodomain-like_sf"/>
</dbReference>
<comment type="caution">
    <text evidence="4">The sequence shown here is derived from an EMBL/GenBank/DDBJ whole genome shotgun (WGS) entry which is preliminary data.</text>
</comment>
<organism evidence="4 5">
    <name type="scientific">Peteryoungia algae</name>
    <dbReference type="NCBI Taxonomy" id="2919917"/>
    <lineage>
        <taxon>Bacteria</taxon>
        <taxon>Pseudomonadati</taxon>
        <taxon>Pseudomonadota</taxon>
        <taxon>Alphaproteobacteria</taxon>
        <taxon>Hyphomicrobiales</taxon>
        <taxon>Rhizobiaceae</taxon>
        <taxon>Peteryoungia</taxon>
    </lineage>
</organism>
<dbReference type="PRINTS" id="PR00455">
    <property type="entry name" value="HTHTETR"/>
</dbReference>
<gene>
    <name evidence="4" type="ORF">MKJ03_04235</name>
</gene>
<dbReference type="EMBL" id="JALAYX010000001">
    <property type="protein sequence ID" value="MCJ8237523.1"/>
    <property type="molecule type" value="Genomic_DNA"/>
</dbReference>
<dbReference type="InterPro" id="IPR001647">
    <property type="entry name" value="HTH_TetR"/>
</dbReference>
<proteinExistence type="predicted"/>
<dbReference type="Proteomes" id="UP001522662">
    <property type="component" value="Unassembled WGS sequence"/>
</dbReference>
<dbReference type="PROSITE" id="PS50977">
    <property type="entry name" value="HTH_TETR_2"/>
    <property type="match status" value="1"/>
</dbReference>
<keyword evidence="1 2" id="KW-0238">DNA-binding</keyword>
<evidence type="ECO:0000256" key="1">
    <source>
        <dbReference type="ARBA" id="ARBA00023125"/>
    </source>
</evidence>
<feature type="DNA-binding region" description="H-T-H motif" evidence="2">
    <location>
        <begin position="45"/>
        <end position="64"/>
    </location>
</feature>
<dbReference type="SUPFAM" id="SSF46689">
    <property type="entry name" value="Homeodomain-like"/>
    <property type="match status" value="1"/>
</dbReference>
<dbReference type="InterPro" id="IPR050109">
    <property type="entry name" value="HTH-type_TetR-like_transc_reg"/>
</dbReference>
<reference evidence="4 5" key="1">
    <citation type="submission" date="2022-03" db="EMBL/GenBank/DDBJ databases">
        <title>Rhizobium SSM4.3 sp. nov., isolated from Sediment (Gouqi Island).</title>
        <authorList>
            <person name="Chen G."/>
        </authorList>
    </citation>
    <scope>NUCLEOTIDE SEQUENCE [LARGE SCALE GENOMIC DNA]</scope>
    <source>
        <strain evidence="4 5">SSM4.3</strain>
        <plasmid evidence="4">unnamed</plasmid>
    </source>
</reference>
<sequence length="208" mass="24204">MNDHVREGRLQLRKKPQQERSIQRLEAILEAAIELFLEKGIAQTTMSEVAQRAGISIGSLYQFFPQKAAVIKALHDRFSARLDGFIRQIFIGVKTLEEAADRAADSLIELHDIFRQERIYTTLWQAIVTDRDLGQISADYHEHVITCFYRDLSHLVPESDYQRFRVNLKLMILATGEVIRYATQQEEDVARAHLDQWRRVTRVSLFAY</sequence>
<dbReference type="PANTHER" id="PTHR30055">
    <property type="entry name" value="HTH-TYPE TRANSCRIPTIONAL REGULATOR RUTR"/>
    <property type="match status" value="1"/>
</dbReference>